<evidence type="ECO:0000256" key="1">
    <source>
        <dbReference type="ARBA" id="ARBA00023054"/>
    </source>
</evidence>
<dbReference type="HOGENOM" id="CLU_026537_3_1_1"/>
<dbReference type="InterPro" id="IPR002083">
    <property type="entry name" value="MATH/TRAF_dom"/>
</dbReference>
<dbReference type="Proteomes" id="UP000008694">
    <property type="component" value="Unassembled WGS sequence"/>
</dbReference>
<keyword evidence="5" id="KW-1185">Reference proteome</keyword>
<gene>
    <name evidence="4" type="ORF">ARALYDRAFT_903618</name>
</gene>
<proteinExistence type="predicted"/>
<dbReference type="EMBL" id="GL348716">
    <property type="protein sequence ID" value="EFH58114.1"/>
    <property type="molecule type" value="Genomic_DNA"/>
</dbReference>
<evidence type="ECO:0000313" key="5">
    <source>
        <dbReference type="Proteomes" id="UP000008694"/>
    </source>
</evidence>
<evidence type="ECO:0000313" key="4">
    <source>
        <dbReference type="EMBL" id="EFH58114.1"/>
    </source>
</evidence>
<organism evidence="5">
    <name type="scientific">Arabidopsis lyrata subsp. lyrata</name>
    <name type="common">Lyre-leaved rock-cress</name>
    <dbReference type="NCBI Taxonomy" id="81972"/>
    <lineage>
        <taxon>Eukaryota</taxon>
        <taxon>Viridiplantae</taxon>
        <taxon>Streptophyta</taxon>
        <taxon>Embryophyta</taxon>
        <taxon>Tracheophyta</taxon>
        <taxon>Spermatophyta</taxon>
        <taxon>Magnoliopsida</taxon>
        <taxon>eudicotyledons</taxon>
        <taxon>Gunneridae</taxon>
        <taxon>Pentapetalae</taxon>
        <taxon>rosids</taxon>
        <taxon>malvids</taxon>
        <taxon>Brassicales</taxon>
        <taxon>Brassicaceae</taxon>
        <taxon>Camelineae</taxon>
        <taxon>Arabidopsis</taxon>
    </lineage>
</organism>
<reference evidence="5" key="1">
    <citation type="journal article" date="2011" name="Nat. Genet.">
        <title>The Arabidopsis lyrata genome sequence and the basis of rapid genome size change.</title>
        <authorList>
            <person name="Hu T.T."/>
            <person name="Pattyn P."/>
            <person name="Bakker E.G."/>
            <person name="Cao J."/>
            <person name="Cheng J.-F."/>
            <person name="Clark R.M."/>
            <person name="Fahlgren N."/>
            <person name="Fawcett J.A."/>
            <person name="Grimwood J."/>
            <person name="Gundlach H."/>
            <person name="Haberer G."/>
            <person name="Hollister J.D."/>
            <person name="Ossowski S."/>
            <person name="Ottilar R.P."/>
            <person name="Salamov A.A."/>
            <person name="Schneeberger K."/>
            <person name="Spannagl M."/>
            <person name="Wang X."/>
            <person name="Yang L."/>
            <person name="Nasrallah M.E."/>
            <person name="Bergelson J."/>
            <person name="Carrington J.C."/>
            <person name="Gaut B.S."/>
            <person name="Schmutz J."/>
            <person name="Mayer K.F.X."/>
            <person name="Van de Peer Y."/>
            <person name="Grigoriev I.V."/>
            <person name="Nordborg M."/>
            <person name="Weigel D."/>
            <person name="Guo Y.-L."/>
        </authorList>
    </citation>
    <scope>NUCLEOTIDE SEQUENCE [LARGE SCALE GENOMIC DNA]</scope>
    <source>
        <strain evidence="5">cv. MN47</strain>
    </source>
</reference>
<evidence type="ECO:0000256" key="2">
    <source>
        <dbReference type="SAM" id="Coils"/>
    </source>
</evidence>
<dbReference type="AlphaFoldDB" id="D7LIT0"/>
<dbReference type="Gene3D" id="2.60.210.10">
    <property type="entry name" value="Apoptosis, Tumor Necrosis Factor Receptor Associated Protein 2, Chain A"/>
    <property type="match status" value="1"/>
</dbReference>
<accession>D7LIT0</accession>
<feature type="domain" description="MATH" evidence="3">
    <location>
        <begin position="9"/>
        <end position="129"/>
    </location>
</feature>
<dbReference type="PANTHER" id="PTHR46236:SF12">
    <property type="entry name" value="MATH DOMAIN-CONTAINING PROTEIN"/>
    <property type="match status" value="1"/>
</dbReference>
<dbReference type="SMART" id="SM00061">
    <property type="entry name" value="MATH"/>
    <property type="match status" value="1"/>
</dbReference>
<evidence type="ECO:0000259" key="3">
    <source>
        <dbReference type="PROSITE" id="PS50144"/>
    </source>
</evidence>
<sequence length="350" mass="40531">MGQKQVQRNSSFRFQINNFSEKESAIKSQTFMSHGCEWYLYVYPKGDSRSDVHLPIYLFIANPKSLGSECTFQFVLLNQSNKELYRSPIGQGLFCAKSTGYGFAQTLPHRKLREKVFLEKDRLTVEVYISRVEVVSEKKKTVDINGFQVLASQVSYFSEKRRKIFTEHPDFAEDFKPKNQVVKKEYMNVLLNLVETLNKPSQNHSETDLSNAHSNLSELMEQGFKLEWLKSKLDEVSLMRKKADADVQQLDERVKKLELMNLDLKTKLEEVSLERKKSNDADRSRVQQLEECFKNLEMVVLDLKVKLGKEEAKSSADGFLLVDEFSLRSPSIRYTVETIENCVSLHEEGH</sequence>
<dbReference type="InterPro" id="IPR008974">
    <property type="entry name" value="TRAF-like"/>
</dbReference>
<protein>
    <recommendedName>
        <fullName evidence="3">MATH domain-containing protein</fullName>
    </recommendedName>
</protein>
<dbReference type="PROSITE" id="PS50144">
    <property type="entry name" value="MATH"/>
    <property type="match status" value="1"/>
</dbReference>
<dbReference type="SUPFAM" id="SSF49599">
    <property type="entry name" value="TRAF domain-like"/>
    <property type="match status" value="1"/>
</dbReference>
<name>D7LIT0_ARALL</name>
<feature type="coiled-coil region" evidence="2">
    <location>
        <begin position="233"/>
        <end position="274"/>
    </location>
</feature>
<dbReference type="InterPro" id="IPR050804">
    <property type="entry name" value="MCC"/>
</dbReference>
<keyword evidence="1 2" id="KW-0175">Coiled coil</keyword>
<dbReference type="Pfam" id="PF22486">
    <property type="entry name" value="MATH_2"/>
    <property type="match status" value="1"/>
</dbReference>
<dbReference type="PANTHER" id="PTHR46236">
    <property type="entry name" value="TRAF-LIKE SUPERFAMILY PROTEIN"/>
    <property type="match status" value="1"/>
</dbReference>
<dbReference type="CDD" id="cd00121">
    <property type="entry name" value="MATH"/>
    <property type="match status" value="1"/>
</dbReference>
<dbReference type="Gramene" id="scaffold_403119.1">
    <property type="protein sequence ID" value="scaffold_403119.1"/>
    <property type="gene ID" value="scaffold_403119.1"/>
</dbReference>
<dbReference type="eggNOG" id="KOG1987">
    <property type="taxonomic scope" value="Eukaryota"/>
</dbReference>